<organism evidence="1 2">
    <name type="scientific">Dysosmobacter segnis</name>
    <dbReference type="NCBI Taxonomy" id="2763042"/>
    <lineage>
        <taxon>Bacteria</taxon>
        <taxon>Bacillati</taxon>
        <taxon>Bacillota</taxon>
        <taxon>Clostridia</taxon>
        <taxon>Eubacteriales</taxon>
        <taxon>Oscillospiraceae</taxon>
        <taxon>Dysosmobacter</taxon>
    </lineage>
</organism>
<evidence type="ECO:0000313" key="1">
    <source>
        <dbReference type="EMBL" id="MBC5769019.1"/>
    </source>
</evidence>
<dbReference type="EMBL" id="JACOQI010000001">
    <property type="protein sequence ID" value="MBC5769019.1"/>
    <property type="molecule type" value="Genomic_DNA"/>
</dbReference>
<gene>
    <name evidence="1" type="ORF">H8Z83_01470</name>
</gene>
<evidence type="ECO:0000313" key="2">
    <source>
        <dbReference type="Proteomes" id="UP000620327"/>
    </source>
</evidence>
<accession>A0A923MGW5</accession>
<proteinExistence type="predicted"/>
<reference evidence="1" key="1">
    <citation type="submission" date="2020-08" db="EMBL/GenBank/DDBJ databases">
        <title>Genome public.</title>
        <authorList>
            <person name="Liu C."/>
            <person name="Sun Q."/>
        </authorList>
    </citation>
    <scope>NUCLEOTIDE SEQUENCE</scope>
    <source>
        <strain evidence="1">BX15</strain>
    </source>
</reference>
<name>A0A923MGW5_9FIRM</name>
<protein>
    <submittedName>
        <fullName evidence="1">Uncharacterized protein</fullName>
    </submittedName>
</protein>
<keyword evidence="2" id="KW-1185">Reference proteome</keyword>
<dbReference type="RefSeq" id="WP_187013411.1">
    <property type="nucleotide sequence ID" value="NZ_JACOQI010000001.1"/>
</dbReference>
<dbReference type="Proteomes" id="UP000620327">
    <property type="component" value="Unassembled WGS sequence"/>
</dbReference>
<sequence length="113" mass="12994">MLNEQNYTNTVKNMRKSAVRLERQGDYWSEEDKENLSKMFFEGVGITEMAVILQRSETAIIQQIEKMNLYDRRLYPARQKSCSAQSKCLCGTCMADPALCPLRRGGRCCQEGE</sequence>
<comment type="caution">
    <text evidence="1">The sequence shown here is derived from an EMBL/GenBank/DDBJ whole genome shotgun (WGS) entry which is preliminary data.</text>
</comment>
<dbReference type="AlphaFoldDB" id="A0A923MGW5"/>